<dbReference type="SUPFAM" id="SSF82199">
    <property type="entry name" value="SET domain"/>
    <property type="match status" value="1"/>
</dbReference>
<evidence type="ECO:0000256" key="6">
    <source>
        <dbReference type="SAM" id="MobiDB-lite"/>
    </source>
</evidence>
<dbReference type="VEuPathDB" id="FungiDB:BTJ68_12636"/>
<feature type="region of interest" description="Disordered" evidence="6">
    <location>
        <begin position="319"/>
        <end position="720"/>
    </location>
</feature>
<feature type="compositionally biased region" description="Basic and acidic residues" evidence="6">
    <location>
        <begin position="536"/>
        <end position="547"/>
    </location>
</feature>
<evidence type="ECO:0000313" key="10">
    <source>
        <dbReference type="Proteomes" id="UP000269276"/>
    </source>
</evidence>
<dbReference type="SMART" id="SM00317">
    <property type="entry name" value="SET"/>
    <property type="match status" value="1"/>
</dbReference>
<evidence type="ECO:0000256" key="5">
    <source>
        <dbReference type="ARBA" id="ARBA00023163"/>
    </source>
</evidence>
<dbReference type="Pfam" id="PF00856">
    <property type="entry name" value="SET"/>
    <property type="match status" value="1"/>
</dbReference>
<keyword evidence="3" id="KW-0408">Iron</keyword>
<dbReference type="InterPro" id="IPR045318">
    <property type="entry name" value="EZH1/2-like"/>
</dbReference>
<dbReference type="GO" id="GO:0020037">
    <property type="term" value="F:heme binding"/>
    <property type="evidence" value="ECO:0007669"/>
    <property type="project" value="InterPro"/>
</dbReference>
<feature type="compositionally biased region" description="Polar residues" evidence="6">
    <location>
        <begin position="417"/>
        <end position="446"/>
    </location>
</feature>
<feature type="compositionally biased region" description="Polar residues" evidence="6">
    <location>
        <begin position="487"/>
        <end position="500"/>
    </location>
</feature>
<keyword evidence="5" id="KW-0804">Transcription</keyword>
<dbReference type="PANTHER" id="PTHR45747">
    <property type="entry name" value="HISTONE-LYSINE N-METHYLTRANSFERASE E(Z)"/>
    <property type="match status" value="1"/>
</dbReference>
<feature type="compositionally biased region" description="Polar residues" evidence="6">
    <location>
        <begin position="829"/>
        <end position="855"/>
    </location>
</feature>
<evidence type="ECO:0000256" key="4">
    <source>
        <dbReference type="ARBA" id="ARBA00023015"/>
    </source>
</evidence>
<dbReference type="GO" id="GO:0005634">
    <property type="term" value="C:nucleus"/>
    <property type="evidence" value="ECO:0007669"/>
    <property type="project" value="TreeGrafter"/>
</dbReference>
<feature type="compositionally biased region" description="Basic and acidic residues" evidence="6">
    <location>
        <begin position="913"/>
        <end position="924"/>
    </location>
</feature>
<dbReference type="InterPro" id="IPR001214">
    <property type="entry name" value="SET_dom"/>
</dbReference>
<protein>
    <recommendedName>
        <fullName evidence="11">SET domain-containing protein</fullName>
    </recommendedName>
</protein>
<evidence type="ECO:0000256" key="3">
    <source>
        <dbReference type="ARBA" id="ARBA00023004"/>
    </source>
</evidence>
<feature type="region of interest" description="Disordered" evidence="6">
    <location>
        <begin position="788"/>
        <end position="858"/>
    </location>
</feature>
<feature type="compositionally biased region" description="Acidic residues" evidence="6">
    <location>
        <begin position="617"/>
        <end position="627"/>
    </location>
</feature>
<dbReference type="PROSITE" id="PS00191">
    <property type="entry name" value="CYTOCHROME_B5_1"/>
    <property type="match status" value="1"/>
</dbReference>
<organism evidence="9 10">
    <name type="scientific">Hortaea werneckii</name>
    <name type="common">Black yeast</name>
    <name type="synonym">Cladosporium werneckii</name>
    <dbReference type="NCBI Taxonomy" id="91943"/>
    <lineage>
        <taxon>Eukaryota</taxon>
        <taxon>Fungi</taxon>
        <taxon>Dikarya</taxon>
        <taxon>Ascomycota</taxon>
        <taxon>Pezizomycotina</taxon>
        <taxon>Dothideomycetes</taxon>
        <taxon>Dothideomycetidae</taxon>
        <taxon>Mycosphaerellales</taxon>
        <taxon>Teratosphaeriaceae</taxon>
        <taxon>Hortaea</taxon>
    </lineage>
</organism>
<dbReference type="PANTHER" id="PTHR45747:SF4">
    <property type="entry name" value="HISTONE-LYSINE N-METHYLTRANSFERASE E(Z)"/>
    <property type="match status" value="1"/>
</dbReference>
<dbReference type="SMART" id="SM01117">
    <property type="entry name" value="Cyt-b5"/>
    <property type="match status" value="1"/>
</dbReference>
<feature type="compositionally biased region" description="Acidic residues" evidence="6">
    <location>
        <begin position="1580"/>
        <end position="1607"/>
    </location>
</feature>
<feature type="domain" description="Cytochrome b5 heme-binding" evidence="7">
    <location>
        <begin position="217"/>
        <end position="291"/>
    </location>
</feature>
<dbReference type="InterPro" id="IPR018506">
    <property type="entry name" value="Cyt_B5_heme-BS"/>
</dbReference>
<keyword evidence="2" id="KW-0479">Metal-binding</keyword>
<dbReference type="GO" id="GO:0003682">
    <property type="term" value="F:chromatin binding"/>
    <property type="evidence" value="ECO:0007669"/>
    <property type="project" value="TreeGrafter"/>
</dbReference>
<feature type="compositionally biased region" description="Basic and acidic residues" evidence="6">
    <location>
        <begin position="554"/>
        <end position="563"/>
    </location>
</feature>
<feature type="compositionally biased region" description="Polar residues" evidence="6">
    <location>
        <begin position="455"/>
        <end position="473"/>
    </location>
</feature>
<feature type="compositionally biased region" description="Polar residues" evidence="6">
    <location>
        <begin position="925"/>
        <end position="935"/>
    </location>
</feature>
<feature type="domain" description="SET" evidence="8">
    <location>
        <begin position="1335"/>
        <end position="1452"/>
    </location>
</feature>
<feature type="compositionally biased region" description="Acidic residues" evidence="6">
    <location>
        <begin position="47"/>
        <end position="56"/>
    </location>
</feature>
<evidence type="ECO:0000259" key="8">
    <source>
        <dbReference type="PROSITE" id="PS50280"/>
    </source>
</evidence>
<feature type="region of interest" description="Disordered" evidence="6">
    <location>
        <begin position="1"/>
        <end position="195"/>
    </location>
</feature>
<dbReference type="InterPro" id="IPR001199">
    <property type="entry name" value="Cyt_B5-like_heme/steroid-bd"/>
</dbReference>
<feature type="region of interest" description="Disordered" evidence="6">
    <location>
        <begin position="734"/>
        <end position="761"/>
    </location>
</feature>
<evidence type="ECO:0000256" key="1">
    <source>
        <dbReference type="ARBA" id="ARBA00022617"/>
    </source>
</evidence>
<sequence>MSWNLLPQWLVPGTWREENSSKTESNSQDEAAGHSSHGNVDIKLPEPDEDAQSDEEGTPKAKPATGAAPVPTFMLDAGGNDDSKSRDRQSPAPTFPAANSAQKTSDMPPPPKPASVSGPPPPKPAAGLMPPPSRPAVPQRGPPPSAASSLRVPSTGPLPNRGPPANSQQRASGGLSPNGTAVSTPNPRGKVLLSPGHSPMDWAALTSSGNLAGVNTFQRVTPSQLKTMTGRKGKPAWSSWQGKVYNITPYLPFHPGGEPELMKAAGRDGTKLFMDVHPWVNWENMLSVLHIYHPDVRTRSIKLDEAKREEIRERAAAIAPLTAKPQGPKLHSLQFQNCPNPRGSKSERMAPQVVIDLSKEDGVDDPPRKAQAPRSSGPNPSKPKVDRVNSGVNEMRPYYRSTSLDRRQKRPTFGDWSASNSGTAPASQDSLSGSRAKSSTKQSSGYGRQDDTDRASSNFNSRAIDASTSSKSVNVLLGPAPDRRKSLLSTARSSNGTSPAYSKPNGATAAPIAGSRNPREGSNPPSNSPHVGFKRPRAEGELSTLERLKRRKLESRVEREAGRRATNTNVAGSSSQRREGQRQNAFESLGTRKAAPSTPRQNAPFRSKVTSSVIDLLSDEEGVDGANEELLLSKPKLDAESSGKADNDSMKDSASSLDKDTDQFIRQVQKGKRNVPDRELDASASRTAARDSPVQDQRSGLPLETFNTSDTREMRHNPEGLRKELHSNDITRRIDESSEQEHSPISVLAPGVPVSDEGGFPTAYRKLEKSKQASTPPALDLRAATQLSTNHPGQKAGATSKSKASQNVLDRRVGEPKQASLSDEAASNFERSGASSGTARTARLSAQSNLTSSQKDAARQELHITGSPQKPVAHGKKSGTLALGPEVEIESRPGALAASIGGTVKKANGGDTSEAKDGAMERSKSANQSNGSESQVLPPLVGKSDKSFASLSSAKQVEIIIGRYMDEVRIENEYWNRAWLRRARCSKAKTQQSADVSATKPYSFAKLKPLPLIQADKKSRNQGAVKLLVEKSVPGGKSMKVPFIVQPNIIEPHDDMPSYSHFVNIKSNFLAPNVTTLQHWPYFGDDFDYSEDAKGLKEQYSFDMDQRSTKLLRLAQAQKYEPYAEDALLSPDVGSDPAAIEALKKRSESTSEDFSWFSLWHIARKHQFKPLPGQQHAEQTPLDDATCRICSRFACPYHGEIEELEDSDEEADSETKKAITTDIINPPAVNNRKRVGFNPAPDGLLSAIIEPLSRKDPKQASYWEKAYKHKADERGPFYPCYHPGQTCEGAACRECDPDLCGSCGVLEVLDPVNREREDPMHGRCRNACIQFGRPAQTLLGQSGIHGFGLYAGQTIRQHDFVGEYKGEIITKEEAERRGAVYEKQQLSYLFTLNAFQEIDSTYFGNNIRFINHAGNGKNNLYPRIFMVNTVHRIALFAEKTIQKGEELLFDYGPKFPDEQLGGKKAYQPRVRNSNMVHDFWEVEVERDATGYRRARKAAKPTGKGRARKTDTGTGEKQLKQQRGPPPGTGGRPRKNAPTEDADAQSLEPDERLSAGDRLAAFNVAVEPAGEEMGLDAVNGAEDEDEFEPESSGDSNSEDGDEQEDEEPGPARRSRRGRHLKVRRPRD</sequence>
<dbReference type="GO" id="GO:0031507">
    <property type="term" value="P:heterochromatin formation"/>
    <property type="evidence" value="ECO:0007669"/>
    <property type="project" value="TreeGrafter"/>
</dbReference>
<feature type="compositionally biased region" description="Polar residues" evidence="6">
    <location>
        <begin position="788"/>
        <end position="808"/>
    </location>
</feature>
<feature type="region of interest" description="Disordered" evidence="6">
    <location>
        <begin position="900"/>
        <end position="941"/>
    </location>
</feature>
<evidence type="ECO:0008006" key="11">
    <source>
        <dbReference type="Google" id="ProtNLM"/>
    </source>
</evidence>
<gene>
    <name evidence="9" type="ORF">D0863_02458</name>
</gene>
<feature type="compositionally biased region" description="Low complexity" evidence="6">
    <location>
        <begin position="60"/>
        <end position="72"/>
    </location>
</feature>
<dbReference type="InterPro" id="IPR046341">
    <property type="entry name" value="SET_dom_sf"/>
</dbReference>
<feature type="compositionally biased region" description="Basic and acidic residues" evidence="6">
    <location>
        <begin position="710"/>
        <end position="720"/>
    </location>
</feature>
<dbReference type="GO" id="GO:0046872">
    <property type="term" value="F:metal ion binding"/>
    <property type="evidence" value="ECO:0007669"/>
    <property type="project" value="UniProtKB-KW"/>
</dbReference>
<dbReference type="Proteomes" id="UP000269276">
    <property type="component" value="Unassembled WGS sequence"/>
</dbReference>
<feature type="compositionally biased region" description="Polar residues" evidence="6">
    <location>
        <begin position="565"/>
        <end position="575"/>
    </location>
</feature>
<evidence type="ECO:0000259" key="7">
    <source>
        <dbReference type="PROSITE" id="PS50255"/>
    </source>
</evidence>
<accession>A0A3M7EGJ1</accession>
<dbReference type="EMBL" id="QWIP01000053">
    <property type="protein sequence ID" value="RMY75623.1"/>
    <property type="molecule type" value="Genomic_DNA"/>
</dbReference>
<evidence type="ECO:0000256" key="2">
    <source>
        <dbReference type="ARBA" id="ARBA00022723"/>
    </source>
</evidence>
<dbReference type="OrthoDB" id="6141102at2759"/>
<dbReference type="InterPro" id="IPR036400">
    <property type="entry name" value="Cyt_B5-like_heme/steroid_sf"/>
</dbReference>
<reference evidence="9 10" key="1">
    <citation type="journal article" date="2018" name="BMC Genomics">
        <title>Genomic evidence for intraspecific hybridization in a clonal and extremely halotolerant yeast.</title>
        <authorList>
            <person name="Gostincar C."/>
            <person name="Stajich J.E."/>
            <person name="Zupancic J."/>
            <person name="Zalar P."/>
            <person name="Gunde-Cimerman N."/>
        </authorList>
    </citation>
    <scope>NUCLEOTIDE SEQUENCE [LARGE SCALE GENOMIC DNA]</scope>
    <source>
        <strain evidence="9 10">EXF-2682</strain>
    </source>
</reference>
<dbReference type="Pfam" id="PF00173">
    <property type="entry name" value="Cyt-b5"/>
    <property type="match status" value="1"/>
</dbReference>
<dbReference type="PROSITE" id="PS50280">
    <property type="entry name" value="SET"/>
    <property type="match status" value="1"/>
</dbReference>
<name>A0A3M7EGJ1_HORWE</name>
<dbReference type="PROSITE" id="PS50255">
    <property type="entry name" value="CYTOCHROME_B5_2"/>
    <property type="match status" value="1"/>
</dbReference>
<feature type="region of interest" description="Disordered" evidence="6">
    <location>
        <begin position="1491"/>
        <end position="1626"/>
    </location>
</feature>
<feature type="compositionally biased region" description="Basic and acidic residues" evidence="6">
    <location>
        <begin position="357"/>
        <end position="368"/>
    </location>
</feature>
<feature type="compositionally biased region" description="Low complexity" evidence="6">
    <location>
        <begin position="682"/>
        <end position="692"/>
    </location>
</feature>
<dbReference type="VEuPathDB" id="FungiDB:BTJ68_07823"/>
<dbReference type="SUPFAM" id="SSF55856">
    <property type="entry name" value="Cytochrome b5-like heme/steroid binding domain"/>
    <property type="match status" value="1"/>
</dbReference>
<proteinExistence type="predicted"/>
<feature type="compositionally biased region" description="Polar residues" evidence="6">
    <location>
        <begin position="165"/>
        <end position="186"/>
    </location>
</feature>
<comment type="caution">
    <text evidence="9">The sequence shown here is derived from an EMBL/GenBank/DDBJ whole genome shotgun (WGS) entry which is preliminary data.</text>
</comment>
<feature type="compositionally biased region" description="Basic residues" evidence="6">
    <location>
        <begin position="1611"/>
        <end position="1626"/>
    </location>
</feature>
<keyword evidence="1" id="KW-0349">Heme</keyword>
<feature type="compositionally biased region" description="Pro residues" evidence="6">
    <location>
        <begin position="107"/>
        <end position="145"/>
    </location>
</feature>
<dbReference type="Gene3D" id="3.10.120.10">
    <property type="entry name" value="Cytochrome b5-like heme/steroid binding domain"/>
    <property type="match status" value="1"/>
</dbReference>
<dbReference type="Gene3D" id="2.170.270.10">
    <property type="entry name" value="SET domain"/>
    <property type="match status" value="1"/>
</dbReference>
<feature type="compositionally biased region" description="Basic residues" evidence="6">
    <location>
        <begin position="1492"/>
        <end position="1506"/>
    </location>
</feature>
<feature type="compositionally biased region" description="Basic and acidic residues" evidence="6">
    <location>
        <begin position="635"/>
        <end position="663"/>
    </location>
</feature>
<dbReference type="GO" id="GO:0046976">
    <property type="term" value="F:histone H3K27 methyltransferase activity"/>
    <property type="evidence" value="ECO:0007669"/>
    <property type="project" value="TreeGrafter"/>
</dbReference>
<keyword evidence="4" id="KW-0805">Transcription regulation</keyword>
<evidence type="ECO:0000313" key="9">
    <source>
        <dbReference type="EMBL" id="RMY75623.1"/>
    </source>
</evidence>